<dbReference type="InterPro" id="IPR024507">
    <property type="entry name" value="AtzH-like"/>
</dbReference>
<dbReference type="SUPFAM" id="SSF75304">
    <property type="entry name" value="Amidase signature (AS) enzymes"/>
    <property type="match status" value="1"/>
</dbReference>
<feature type="region of interest" description="Disordered" evidence="1">
    <location>
        <begin position="1"/>
        <end position="22"/>
    </location>
</feature>
<dbReference type="EMBL" id="JACGWW010000002">
    <property type="protein sequence ID" value="MBA8813717.1"/>
    <property type="molecule type" value="Genomic_DNA"/>
</dbReference>
<dbReference type="Gene3D" id="3.10.450.50">
    <property type="match status" value="1"/>
</dbReference>
<dbReference type="Proteomes" id="UP000321154">
    <property type="component" value="Unassembled WGS sequence"/>
</dbReference>
<dbReference type="Proteomes" id="UP000522688">
    <property type="component" value="Unassembled WGS sequence"/>
</dbReference>
<sequence>MADGVPEEARVGSDATPTTVEGDLPDGLLAAFDAYERALAADDQPALAAAFEPTATVMRADAGGLLVGHDAITAFRGRRGSGPLRRVVECHVRVLDGDAALIVSVNAPAGGGRGVVTQLWRRAPFAEAPLRPWRIASAQVQAPPPAIDRRVWRVVGEPLVSGARGDGSTGTAPPAGPGSADDATRPLSGETVAVKDLFAVAGHAIGAGVPAYLAGATPETRHAAAVQRLVDAGADLRGIARTDEFAYSIAGRNSAYGTPPNPAVPGAISGGSTSGPATAVALGQASIALGTDTGGSLRVPASYQGLWGIRTTHGAVDRTGLLPLAPTFDTVGWLTRDVDTLRRTAATSLPRAEQRGVEPSFVVDPTLLAPVSPEVRAAFTSAVDEAVASGAVARPEEVALGDVAHLFELFRVRQAFEAWRSDGAWITAHPGELAPDVAARFAFGSTISPQQAEEARVALEHERHRLESTLAGRVLLLPSASSAAPSLSATAAEVDAVRSATLGLTCVAGVLGAPAVSAPVLHVPVEATRQGQGDASRAPDGASRRRAPVGLCFVGPRGSDLALLGVAAAWPS</sequence>
<dbReference type="InterPro" id="IPR023631">
    <property type="entry name" value="Amidase_dom"/>
</dbReference>
<gene>
    <name evidence="4" type="ORF">FB463_001966</name>
    <name evidence="3" type="ORF">FFA01_16730</name>
</gene>
<feature type="compositionally biased region" description="Low complexity" evidence="1">
    <location>
        <begin position="169"/>
        <end position="181"/>
    </location>
</feature>
<name>A0A7W3PJD2_9MICO</name>
<dbReference type="PANTHER" id="PTHR46310">
    <property type="entry name" value="AMIDASE 1"/>
    <property type="match status" value="1"/>
</dbReference>
<feature type="domain" description="Amidase" evidence="2">
    <location>
        <begin position="182"/>
        <end position="343"/>
    </location>
</feature>
<evidence type="ECO:0000313" key="6">
    <source>
        <dbReference type="Proteomes" id="UP000522688"/>
    </source>
</evidence>
<protein>
    <submittedName>
        <fullName evidence="4">Asp-tRNA(Asn)/Glu-tRNA(Gln) amidotransferase A subunit family amidase</fullName>
    </submittedName>
</protein>
<dbReference type="Pfam" id="PF01425">
    <property type="entry name" value="Amidase"/>
    <property type="match status" value="1"/>
</dbReference>
<evidence type="ECO:0000259" key="2">
    <source>
        <dbReference type="Pfam" id="PF01425"/>
    </source>
</evidence>
<evidence type="ECO:0000313" key="4">
    <source>
        <dbReference type="EMBL" id="MBA8813717.1"/>
    </source>
</evidence>
<dbReference type="GO" id="GO:0016740">
    <property type="term" value="F:transferase activity"/>
    <property type="evidence" value="ECO:0007669"/>
    <property type="project" value="UniProtKB-KW"/>
</dbReference>
<dbReference type="Gene3D" id="3.90.1300.10">
    <property type="entry name" value="Amidase signature (AS) domain"/>
    <property type="match status" value="1"/>
</dbReference>
<reference evidence="4 6" key="2">
    <citation type="submission" date="2020-07" db="EMBL/GenBank/DDBJ databases">
        <title>Sequencing the genomes of 1000 actinobacteria strains.</title>
        <authorList>
            <person name="Klenk H.-P."/>
        </authorList>
    </citation>
    <scope>NUCLEOTIDE SEQUENCE [LARGE SCALE GENOMIC DNA]</scope>
    <source>
        <strain evidence="4 6">DSM 10309</strain>
    </source>
</reference>
<dbReference type="InterPro" id="IPR036928">
    <property type="entry name" value="AS_sf"/>
</dbReference>
<organism evidence="4 6">
    <name type="scientific">Frigoribacterium faeni</name>
    <dbReference type="NCBI Taxonomy" id="145483"/>
    <lineage>
        <taxon>Bacteria</taxon>
        <taxon>Bacillati</taxon>
        <taxon>Actinomycetota</taxon>
        <taxon>Actinomycetes</taxon>
        <taxon>Micrococcales</taxon>
        <taxon>Microbacteriaceae</taxon>
        <taxon>Frigoribacterium</taxon>
    </lineage>
</organism>
<evidence type="ECO:0000256" key="1">
    <source>
        <dbReference type="SAM" id="MobiDB-lite"/>
    </source>
</evidence>
<evidence type="ECO:0000313" key="3">
    <source>
        <dbReference type="EMBL" id="GEK83364.1"/>
    </source>
</evidence>
<dbReference type="PANTHER" id="PTHR46310:SF7">
    <property type="entry name" value="AMIDASE 1"/>
    <property type="match status" value="1"/>
</dbReference>
<keyword evidence="4" id="KW-0808">Transferase</keyword>
<dbReference type="RefSeq" id="WP_146854932.1">
    <property type="nucleotide sequence ID" value="NZ_BAAAHR010000008.1"/>
</dbReference>
<reference evidence="3 5" key="1">
    <citation type="submission" date="2019-07" db="EMBL/GenBank/DDBJ databases">
        <title>Whole genome shotgun sequence of Frigoribacterium faeni NBRC 103066.</title>
        <authorList>
            <person name="Hosoyama A."/>
            <person name="Uohara A."/>
            <person name="Ohji S."/>
            <person name="Ichikawa N."/>
        </authorList>
    </citation>
    <scope>NUCLEOTIDE SEQUENCE [LARGE SCALE GENOMIC DNA]</scope>
    <source>
        <strain evidence="3 5">NBRC 103066</strain>
    </source>
</reference>
<proteinExistence type="predicted"/>
<keyword evidence="5" id="KW-1185">Reference proteome</keyword>
<accession>A0A7W3PJD2</accession>
<dbReference type="AlphaFoldDB" id="A0A7W3PJD2"/>
<dbReference type="OrthoDB" id="182039at2"/>
<dbReference type="InterPro" id="IPR032710">
    <property type="entry name" value="NTF2-like_dom_sf"/>
</dbReference>
<feature type="region of interest" description="Disordered" evidence="1">
    <location>
        <begin position="162"/>
        <end position="186"/>
    </location>
</feature>
<dbReference type="Pfam" id="PF11533">
    <property type="entry name" value="AtzH-like"/>
    <property type="match status" value="1"/>
</dbReference>
<comment type="caution">
    <text evidence="4">The sequence shown here is derived from an EMBL/GenBank/DDBJ whole genome shotgun (WGS) entry which is preliminary data.</text>
</comment>
<evidence type="ECO:0000313" key="5">
    <source>
        <dbReference type="Proteomes" id="UP000321154"/>
    </source>
</evidence>
<dbReference type="SUPFAM" id="SSF54427">
    <property type="entry name" value="NTF2-like"/>
    <property type="match status" value="1"/>
</dbReference>
<dbReference type="EMBL" id="BJUV01000014">
    <property type="protein sequence ID" value="GEK83364.1"/>
    <property type="molecule type" value="Genomic_DNA"/>
</dbReference>